<evidence type="ECO:0000256" key="1">
    <source>
        <dbReference type="ARBA" id="ARBA00000085"/>
    </source>
</evidence>
<dbReference type="EMBL" id="FMUI01000003">
    <property type="protein sequence ID" value="SCX44164.1"/>
    <property type="molecule type" value="Genomic_DNA"/>
</dbReference>
<evidence type="ECO:0000256" key="5">
    <source>
        <dbReference type="ARBA" id="ARBA00022679"/>
    </source>
</evidence>
<comment type="catalytic activity">
    <reaction evidence="1">
        <text>ATP + protein L-histidine = ADP + protein N-phospho-L-histidine.</text>
        <dbReference type="EC" id="2.7.13.3"/>
    </reaction>
</comment>
<keyword evidence="6" id="KW-0547">Nucleotide-binding</keyword>
<evidence type="ECO:0000256" key="2">
    <source>
        <dbReference type="ARBA" id="ARBA00004429"/>
    </source>
</evidence>
<dbReference type="Pfam" id="PF00512">
    <property type="entry name" value="HisKA"/>
    <property type="match status" value="1"/>
</dbReference>
<dbReference type="GO" id="GO:0000156">
    <property type="term" value="F:phosphorelay response regulator activity"/>
    <property type="evidence" value="ECO:0007669"/>
    <property type="project" value="TreeGrafter"/>
</dbReference>
<dbReference type="PRINTS" id="PR00344">
    <property type="entry name" value="BCTRLSENSOR"/>
</dbReference>
<dbReference type="Gene3D" id="6.10.340.10">
    <property type="match status" value="1"/>
</dbReference>
<gene>
    <name evidence="13" type="ORF">SAMN02927897_01353</name>
</gene>
<evidence type="ECO:0000256" key="9">
    <source>
        <dbReference type="ARBA" id="ARBA00023012"/>
    </source>
</evidence>
<evidence type="ECO:0000256" key="8">
    <source>
        <dbReference type="ARBA" id="ARBA00022840"/>
    </source>
</evidence>
<feature type="transmembrane region" description="Helical" evidence="10">
    <location>
        <begin position="58"/>
        <end position="77"/>
    </location>
</feature>
<dbReference type="InterPro" id="IPR036890">
    <property type="entry name" value="HATPase_C_sf"/>
</dbReference>
<dbReference type="GO" id="GO:0007234">
    <property type="term" value="P:osmosensory signaling via phosphorelay pathway"/>
    <property type="evidence" value="ECO:0007669"/>
    <property type="project" value="TreeGrafter"/>
</dbReference>
<accession>A0A1G4XSI3</accession>
<evidence type="ECO:0000256" key="6">
    <source>
        <dbReference type="ARBA" id="ARBA00022741"/>
    </source>
</evidence>
<dbReference type="GO" id="GO:0000155">
    <property type="term" value="F:phosphorelay sensor kinase activity"/>
    <property type="evidence" value="ECO:0007669"/>
    <property type="project" value="InterPro"/>
</dbReference>
<comment type="caution">
    <text evidence="13">The sequence shown here is derived from an EMBL/GenBank/DDBJ whole genome shotgun (WGS) entry which is preliminary data.</text>
</comment>
<dbReference type="CDD" id="cd00082">
    <property type="entry name" value="HisKA"/>
    <property type="match status" value="1"/>
</dbReference>
<dbReference type="InterPro" id="IPR003661">
    <property type="entry name" value="HisK_dim/P_dom"/>
</dbReference>
<evidence type="ECO:0000313" key="13">
    <source>
        <dbReference type="EMBL" id="SCX44164.1"/>
    </source>
</evidence>
<dbReference type="SUPFAM" id="SSF47384">
    <property type="entry name" value="Homodimeric domain of signal transducing histidine kinase"/>
    <property type="match status" value="1"/>
</dbReference>
<dbReference type="GO" id="GO:0030295">
    <property type="term" value="F:protein kinase activator activity"/>
    <property type="evidence" value="ECO:0007669"/>
    <property type="project" value="TreeGrafter"/>
</dbReference>
<dbReference type="InterPro" id="IPR050351">
    <property type="entry name" value="BphY/WalK/GraS-like"/>
</dbReference>
<feature type="domain" description="HAMP" evidence="12">
    <location>
        <begin position="81"/>
        <end position="135"/>
    </location>
</feature>
<name>A0A1G4XSI3_9ENTR</name>
<evidence type="ECO:0000313" key="14">
    <source>
        <dbReference type="Proteomes" id="UP000183569"/>
    </source>
</evidence>
<keyword evidence="4" id="KW-0597">Phosphoprotein</keyword>
<evidence type="ECO:0000256" key="4">
    <source>
        <dbReference type="ARBA" id="ARBA00022553"/>
    </source>
</evidence>
<dbReference type="GO" id="GO:0005886">
    <property type="term" value="C:plasma membrane"/>
    <property type="evidence" value="ECO:0007669"/>
    <property type="project" value="UniProtKB-SubCell"/>
</dbReference>
<dbReference type="GO" id="GO:0005524">
    <property type="term" value="F:ATP binding"/>
    <property type="evidence" value="ECO:0007669"/>
    <property type="project" value="UniProtKB-KW"/>
</dbReference>
<dbReference type="Proteomes" id="UP000183569">
    <property type="component" value="Unassembled WGS sequence"/>
</dbReference>
<dbReference type="PROSITE" id="PS50109">
    <property type="entry name" value="HIS_KIN"/>
    <property type="match status" value="1"/>
</dbReference>
<dbReference type="PROSITE" id="PS50885">
    <property type="entry name" value="HAMP"/>
    <property type="match status" value="1"/>
</dbReference>
<evidence type="ECO:0000256" key="3">
    <source>
        <dbReference type="ARBA" id="ARBA00012438"/>
    </source>
</evidence>
<proteinExistence type="predicted"/>
<keyword evidence="10" id="KW-0472">Membrane</keyword>
<reference evidence="13 14" key="1">
    <citation type="submission" date="2016-10" db="EMBL/GenBank/DDBJ databases">
        <authorList>
            <person name="Varghese N."/>
            <person name="Submissions S."/>
        </authorList>
    </citation>
    <scope>NUCLEOTIDE SEQUENCE [LARGE SCALE GENOMIC DNA]</scope>
    <source>
        <strain evidence="13 14">CGMCC 1.12102</strain>
    </source>
</reference>
<dbReference type="Gene3D" id="1.10.287.130">
    <property type="match status" value="1"/>
</dbReference>
<dbReference type="SMART" id="SM00387">
    <property type="entry name" value="HATPase_c"/>
    <property type="match status" value="1"/>
</dbReference>
<dbReference type="RefSeq" id="WP_017457118.1">
    <property type="nucleotide sequence ID" value="NZ_CP016337.1"/>
</dbReference>
<feature type="transmembrane region" description="Helical" evidence="10">
    <location>
        <begin position="12"/>
        <end position="38"/>
    </location>
</feature>
<evidence type="ECO:0000256" key="10">
    <source>
        <dbReference type="SAM" id="Phobius"/>
    </source>
</evidence>
<keyword evidence="8" id="KW-0067">ATP-binding</keyword>
<evidence type="ECO:0000256" key="7">
    <source>
        <dbReference type="ARBA" id="ARBA00022777"/>
    </source>
</evidence>
<dbReference type="SMART" id="SM00304">
    <property type="entry name" value="HAMP"/>
    <property type="match status" value="1"/>
</dbReference>
<keyword evidence="7 13" id="KW-0418">Kinase</keyword>
<dbReference type="SUPFAM" id="SSF55874">
    <property type="entry name" value="ATPase domain of HSP90 chaperone/DNA topoisomerase II/histidine kinase"/>
    <property type="match status" value="1"/>
</dbReference>
<dbReference type="Pfam" id="PF02518">
    <property type="entry name" value="HATPase_c"/>
    <property type="match status" value="1"/>
</dbReference>
<dbReference type="SMART" id="SM00388">
    <property type="entry name" value="HisKA"/>
    <property type="match status" value="1"/>
</dbReference>
<dbReference type="AlphaFoldDB" id="A0A1G4XSI3"/>
<organism evidence="13 14">
    <name type="scientific">Kosakonia sacchari</name>
    <dbReference type="NCBI Taxonomy" id="1158459"/>
    <lineage>
        <taxon>Bacteria</taxon>
        <taxon>Pseudomonadati</taxon>
        <taxon>Pseudomonadota</taxon>
        <taxon>Gammaproteobacteria</taxon>
        <taxon>Enterobacterales</taxon>
        <taxon>Enterobacteriaceae</taxon>
        <taxon>Kosakonia</taxon>
    </lineage>
</organism>
<keyword evidence="9" id="KW-0902">Two-component regulatory system</keyword>
<evidence type="ECO:0000259" key="12">
    <source>
        <dbReference type="PROSITE" id="PS50885"/>
    </source>
</evidence>
<dbReference type="GeneID" id="23844480"/>
<dbReference type="InterPro" id="IPR004358">
    <property type="entry name" value="Sig_transdc_His_kin-like_C"/>
</dbReference>
<dbReference type="InterPro" id="IPR003594">
    <property type="entry name" value="HATPase_dom"/>
</dbReference>
<dbReference type="InterPro" id="IPR005467">
    <property type="entry name" value="His_kinase_dom"/>
</dbReference>
<dbReference type="InterPro" id="IPR003660">
    <property type="entry name" value="HAMP_dom"/>
</dbReference>
<dbReference type="PANTHER" id="PTHR42878">
    <property type="entry name" value="TWO-COMPONENT HISTIDINE KINASE"/>
    <property type="match status" value="1"/>
</dbReference>
<keyword evidence="10" id="KW-0812">Transmembrane</keyword>
<dbReference type="Gene3D" id="3.30.565.10">
    <property type="entry name" value="Histidine kinase-like ATPase, C-terminal domain"/>
    <property type="match status" value="1"/>
</dbReference>
<evidence type="ECO:0000259" key="11">
    <source>
        <dbReference type="PROSITE" id="PS50109"/>
    </source>
</evidence>
<sequence>MNRGHPLSRQVLAFMISLTLTVIAVSVIGSYLFYTFIIYYIPGGAMAGNEDQMTYLDWLWILIASAISLSISLFFTVKLSARILTPLSSVATSLRRIAQGDLGARAFCASSHLGELNNLVNDFNDMAEKLQTMDAQRRSWNAAIAHELRTPVTILRGRLQGLVDGVFEPNPTLFNNLLKQTEGLSSLIEDLRVVSSSGGAEFTLTLADVDLQEIIQSAVDSFALEFKRSHFTVETELHPQLCQCDPLRIIQCLTVLFDNAIKYASSKSMVVSHGAGEHENFIVIEDRGPGIPEAFHKFMFHPFQRGASARDTNPGGCGLGLSVLKAIMLAHQGDVTYTLTDQGHSIFRLSWPLRKKQ</sequence>
<keyword evidence="5" id="KW-0808">Transferase</keyword>
<dbReference type="CDD" id="cd06225">
    <property type="entry name" value="HAMP"/>
    <property type="match status" value="1"/>
</dbReference>
<dbReference type="InterPro" id="IPR036097">
    <property type="entry name" value="HisK_dim/P_sf"/>
</dbReference>
<feature type="domain" description="Histidine kinase" evidence="11">
    <location>
        <begin position="143"/>
        <end position="355"/>
    </location>
</feature>
<dbReference type="EC" id="2.7.13.3" evidence="3"/>
<comment type="subcellular location">
    <subcellularLocation>
        <location evidence="2">Cell inner membrane</location>
        <topology evidence="2">Multi-pass membrane protein</topology>
    </subcellularLocation>
</comment>
<protein>
    <recommendedName>
        <fullName evidence="3">histidine kinase</fullName>
        <ecNumber evidence="3">2.7.13.3</ecNumber>
    </recommendedName>
</protein>
<keyword evidence="10" id="KW-1133">Transmembrane helix</keyword>
<dbReference type="SUPFAM" id="SSF158472">
    <property type="entry name" value="HAMP domain-like"/>
    <property type="match status" value="1"/>
</dbReference>
<dbReference type="Pfam" id="PF00672">
    <property type="entry name" value="HAMP"/>
    <property type="match status" value="1"/>
</dbReference>
<dbReference type="PANTHER" id="PTHR42878:SF7">
    <property type="entry name" value="SENSOR HISTIDINE KINASE GLRK"/>
    <property type="match status" value="1"/>
</dbReference>